<comment type="subcellular location">
    <subcellularLocation>
        <location evidence="1">Membrane</location>
        <topology evidence="1">Multi-pass membrane protein</topology>
    </subcellularLocation>
</comment>
<feature type="transmembrane region" description="Helical" evidence="5">
    <location>
        <begin position="130"/>
        <end position="151"/>
    </location>
</feature>
<accession>A0A1B6E975</accession>
<evidence type="ECO:0000259" key="6">
    <source>
        <dbReference type="PROSITE" id="PS50850"/>
    </source>
</evidence>
<evidence type="ECO:0000256" key="4">
    <source>
        <dbReference type="ARBA" id="ARBA00023136"/>
    </source>
</evidence>
<feature type="transmembrane region" description="Helical" evidence="5">
    <location>
        <begin position="475"/>
        <end position="496"/>
    </location>
</feature>
<evidence type="ECO:0000313" key="8">
    <source>
        <dbReference type="EMBL" id="JAS34473.1"/>
    </source>
</evidence>
<reference evidence="8" key="1">
    <citation type="submission" date="2015-12" db="EMBL/GenBank/DDBJ databases">
        <title>De novo transcriptome assembly of four potential Pierce s Disease insect vectors from Arizona vineyards.</title>
        <authorList>
            <person name="Tassone E.E."/>
        </authorList>
    </citation>
    <scope>NUCLEOTIDE SEQUENCE</scope>
</reference>
<gene>
    <name evidence="8" type="ORF">g.19231</name>
    <name evidence="7" type="ORF">g.19233</name>
</gene>
<evidence type="ECO:0000256" key="1">
    <source>
        <dbReference type="ARBA" id="ARBA00004141"/>
    </source>
</evidence>
<dbReference type="GO" id="GO:0016020">
    <property type="term" value="C:membrane"/>
    <property type="evidence" value="ECO:0007669"/>
    <property type="project" value="UniProtKB-SubCell"/>
</dbReference>
<dbReference type="CDD" id="cd17317">
    <property type="entry name" value="MFS_SLC22"/>
    <property type="match status" value="1"/>
</dbReference>
<feature type="transmembrane region" description="Helical" evidence="5">
    <location>
        <begin position="158"/>
        <end position="177"/>
    </location>
</feature>
<dbReference type="Pfam" id="PF00083">
    <property type="entry name" value="Sugar_tr"/>
    <property type="match status" value="1"/>
</dbReference>
<dbReference type="InterPro" id="IPR020846">
    <property type="entry name" value="MFS_dom"/>
</dbReference>
<dbReference type="InterPro" id="IPR005828">
    <property type="entry name" value="MFS_sugar_transport-like"/>
</dbReference>
<dbReference type="Gene3D" id="1.20.1250.20">
    <property type="entry name" value="MFS general substrate transporter like domains"/>
    <property type="match status" value="1"/>
</dbReference>
<feature type="transmembrane region" description="Helical" evidence="5">
    <location>
        <begin position="389"/>
        <end position="407"/>
    </location>
</feature>
<keyword evidence="4 5" id="KW-0472">Membrane</keyword>
<dbReference type="EMBL" id="GEDC01019429">
    <property type="protein sequence ID" value="JAS17869.1"/>
    <property type="molecule type" value="Transcribed_RNA"/>
</dbReference>
<feature type="transmembrane region" description="Helical" evidence="5">
    <location>
        <begin position="413"/>
        <end position="436"/>
    </location>
</feature>
<protein>
    <recommendedName>
        <fullName evidence="6">Major facilitator superfamily (MFS) profile domain-containing protein</fullName>
    </recommendedName>
</protein>
<feature type="transmembrane region" description="Helical" evidence="5">
    <location>
        <begin position="25"/>
        <end position="47"/>
    </location>
</feature>
<name>A0A1B6E975_9HEMI</name>
<feature type="transmembrane region" description="Helical" evidence="5">
    <location>
        <begin position="217"/>
        <end position="239"/>
    </location>
</feature>
<dbReference type="PROSITE" id="PS50850">
    <property type="entry name" value="MFS"/>
    <property type="match status" value="1"/>
</dbReference>
<dbReference type="PANTHER" id="PTHR24064">
    <property type="entry name" value="SOLUTE CARRIER FAMILY 22 MEMBER"/>
    <property type="match status" value="1"/>
</dbReference>
<evidence type="ECO:0000313" key="7">
    <source>
        <dbReference type="EMBL" id="JAS17869.1"/>
    </source>
</evidence>
<dbReference type="InterPro" id="IPR036259">
    <property type="entry name" value="MFS_trans_sf"/>
</dbReference>
<feature type="domain" description="Major facilitator superfamily (MFS) profile" evidence="6">
    <location>
        <begin position="24"/>
        <end position="501"/>
    </location>
</feature>
<keyword evidence="2 5" id="KW-0812">Transmembrane</keyword>
<feature type="transmembrane region" description="Helical" evidence="5">
    <location>
        <begin position="332"/>
        <end position="349"/>
    </location>
</feature>
<organism evidence="8">
    <name type="scientific">Clastoptera arizonana</name>
    <name type="common">Arizona spittle bug</name>
    <dbReference type="NCBI Taxonomy" id="38151"/>
    <lineage>
        <taxon>Eukaryota</taxon>
        <taxon>Metazoa</taxon>
        <taxon>Ecdysozoa</taxon>
        <taxon>Arthropoda</taxon>
        <taxon>Hexapoda</taxon>
        <taxon>Insecta</taxon>
        <taxon>Pterygota</taxon>
        <taxon>Neoptera</taxon>
        <taxon>Paraneoptera</taxon>
        <taxon>Hemiptera</taxon>
        <taxon>Auchenorrhyncha</taxon>
        <taxon>Cercopoidea</taxon>
        <taxon>Clastopteridae</taxon>
        <taxon>Clastoptera</taxon>
    </lineage>
</organism>
<feature type="transmembrane region" description="Helical" evidence="5">
    <location>
        <begin position="448"/>
        <end position="469"/>
    </location>
</feature>
<evidence type="ECO:0000256" key="3">
    <source>
        <dbReference type="ARBA" id="ARBA00022989"/>
    </source>
</evidence>
<sequence length="542" mass="60078">MSSDDELENLMSHLGEFGRYQKIQFFLHVLAGLTAGIHMLSLSNVAFVPEHRCYVPQVDGLVDHSLKWNDEAAREWIGKSQNGEISQCSYIDNITNLETTCDSFIYNTEYYKSSRGMDWGFVCSQRWKGALAQTIYMLGVLFGALLLGSLADKVGRKIIFYISGVMQLILSISIAFIPHYAPFLVINFVYGMFGSAGSYITGFVLSMELVGPSKRTACGVSFQAMFAVGIMVVQFWGWIIKDYRILQVVYGAHSLLLIGHWWLMDESIRWLWGKGKFSEAMDVAERANKLNGGPPLNRAQYMKQAPVTKTDSSETHYGILDLFKTRRMALKTINICLNWFANSLAYYGLTLNSGKLEGNPYLVGFLMALVEVPCYVLVVYLLDKSGRRFLTALFLLIGGGCCLIAMITGKGEVYTTVIITFGKFCISGSFAIIYNYSAELFPTVVRNTGMGTGVVFARLSGSLTPLISLLDSLDLRIPTVIFASVALLAGFCTMFLPETLNQPMPQTIEDGNKFGAGDTCFTTGCFGRKSRTAAPMPLAQRE</sequence>
<feature type="transmembrane region" description="Helical" evidence="5">
    <location>
        <begin position="361"/>
        <end position="382"/>
    </location>
</feature>
<dbReference type="EMBL" id="GEDC01002825">
    <property type="protein sequence ID" value="JAS34473.1"/>
    <property type="molecule type" value="Transcribed_RNA"/>
</dbReference>
<keyword evidence="3 5" id="KW-1133">Transmembrane helix</keyword>
<feature type="transmembrane region" description="Helical" evidence="5">
    <location>
        <begin position="183"/>
        <end position="205"/>
    </location>
</feature>
<evidence type="ECO:0000256" key="2">
    <source>
        <dbReference type="ARBA" id="ARBA00022692"/>
    </source>
</evidence>
<evidence type="ECO:0000256" key="5">
    <source>
        <dbReference type="SAM" id="Phobius"/>
    </source>
</evidence>
<feature type="transmembrane region" description="Helical" evidence="5">
    <location>
        <begin position="245"/>
        <end position="264"/>
    </location>
</feature>
<dbReference type="SUPFAM" id="SSF103473">
    <property type="entry name" value="MFS general substrate transporter"/>
    <property type="match status" value="1"/>
</dbReference>
<proteinExistence type="predicted"/>
<dbReference type="GO" id="GO:0022857">
    <property type="term" value="F:transmembrane transporter activity"/>
    <property type="evidence" value="ECO:0007669"/>
    <property type="project" value="InterPro"/>
</dbReference>
<dbReference type="AlphaFoldDB" id="A0A1B6E975"/>